<dbReference type="SUPFAM" id="SSF47459">
    <property type="entry name" value="HLH, helix-loop-helix DNA-binding domain"/>
    <property type="match status" value="1"/>
</dbReference>
<evidence type="ECO:0000256" key="3">
    <source>
        <dbReference type="ARBA" id="ARBA00023125"/>
    </source>
</evidence>
<feature type="compositionally biased region" description="Low complexity" evidence="7">
    <location>
        <begin position="321"/>
        <end position="339"/>
    </location>
</feature>
<evidence type="ECO:0000256" key="1">
    <source>
        <dbReference type="ARBA" id="ARBA00004123"/>
    </source>
</evidence>
<dbReference type="Gene3D" id="4.10.280.10">
    <property type="entry name" value="Helix-loop-helix DNA-binding domain"/>
    <property type="match status" value="1"/>
</dbReference>
<keyword evidence="6" id="KW-0175">Coiled coil</keyword>
<feature type="compositionally biased region" description="Low complexity" evidence="7">
    <location>
        <begin position="437"/>
        <end position="448"/>
    </location>
</feature>
<reference evidence="9" key="2">
    <citation type="submission" date="2022-06" db="UniProtKB">
        <authorList>
            <consortium name="EnsemblMetazoa"/>
        </authorList>
    </citation>
    <scope>IDENTIFICATION</scope>
    <source>
        <strain evidence="9">PS312</strain>
    </source>
</reference>
<evidence type="ECO:0000256" key="4">
    <source>
        <dbReference type="ARBA" id="ARBA00023163"/>
    </source>
</evidence>
<proteinExistence type="predicted"/>
<comment type="subcellular location">
    <subcellularLocation>
        <location evidence="1">Nucleus</location>
    </subcellularLocation>
</comment>
<evidence type="ECO:0000313" key="9">
    <source>
        <dbReference type="EnsemblMetazoa" id="PPA25065a.1"/>
    </source>
</evidence>
<dbReference type="AlphaFoldDB" id="A0A8R1UHE2"/>
<evidence type="ECO:0000256" key="2">
    <source>
        <dbReference type="ARBA" id="ARBA00023015"/>
    </source>
</evidence>
<keyword evidence="10" id="KW-1185">Reference proteome</keyword>
<feature type="coiled-coil region" evidence="6">
    <location>
        <begin position="912"/>
        <end position="939"/>
    </location>
</feature>
<dbReference type="GO" id="GO:0005634">
    <property type="term" value="C:nucleus"/>
    <property type="evidence" value="ECO:0000318"/>
    <property type="project" value="GO_Central"/>
</dbReference>
<dbReference type="Pfam" id="PF00010">
    <property type="entry name" value="HLH"/>
    <property type="match status" value="1"/>
</dbReference>
<gene>
    <name evidence="9" type="primary">WBGene00114619</name>
</gene>
<keyword evidence="2" id="KW-0805">Transcription regulation</keyword>
<dbReference type="EnsemblMetazoa" id="PPA25065a.1">
    <property type="protein sequence ID" value="PPA25065a.1"/>
    <property type="gene ID" value="WBGene00114619"/>
</dbReference>
<dbReference type="InterPro" id="IPR011598">
    <property type="entry name" value="bHLH_dom"/>
</dbReference>
<evidence type="ECO:0000313" key="10">
    <source>
        <dbReference type="Proteomes" id="UP000005239"/>
    </source>
</evidence>
<dbReference type="Proteomes" id="UP000005239">
    <property type="component" value="Unassembled WGS sequence"/>
</dbReference>
<evidence type="ECO:0000256" key="7">
    <source>
        <dbReference type="SAM" id="MobiDB-lite"/>
    </source>
</evidence>
<sequence>MPHETIHSGHFMTSNPHTETPIDDEDEDVEVDVVDEEEKPGLKRKESVATDEKPVTFYKFGKEKTQSFAIDASLNKLNKCIKVAYNKMTTPKWKDFKGLRLHWKQRIRLNNVIWRAYHMEFGRPLLTKKKSPYCFFAVPDDDSTHVKIEGTVLEGMYWKRRVEAVCAQYKKWRHFNRPKGHAHHLEGHKRIVQSMLMLSKPTISSSKSLYLDSFGERKKKEPLPMRSQTPKNTSTEYFDIDDLENEFTDTLFESLNAPYMFPNPKEIGNSGNADFMQPGLLSLQPSLEEIMASLINDDDDSSLSFLDLAPPGTSHSQFNVPRSLSPLRPSSSSTSSQQHRPPPVAAKSVQPQQQQQQQPTIRRAPLPPAKRIAAAYDQQQQLLQQQQAAAAAAQQQQQQLQHQQRVFSSKEYQAAHMLVDYSNQSPARPATGSSSLQQQQRQQAAAAANVPLQPTRQSSIGSPMMLSQPQYTSATQYGGGGTAAQDYYRALIGAPLSVPEWKASPMSASPLMGSSSSSGGGTGLLSGLGGLGGGGGGGGQTPANSFLVTGGDVIPANMDYMPQFLSAAAAAGSTRSPSASLMMQAAATYTRGLHGIPGISSAASSTSIGSPASTSAFSNPSRWWDQLQQQQPSTSTAASPAAASPLTAASAAASPAATAAAAATLLTRSHSHLGHGHGQSPSSSSTAAAYCSGFVDPHGLVPSPGSGRLQRNAAAAASAASLPRDTLSERLGSRSVLVDAGAARRLGAGGGSAAGATLVSTQQQPQSAPAETTENPWDRDDPCSSRRMLFPKEEREDRQSTSQEMMKEEEEELDAVAASGSGGGAAHPVRPPTAVGGKRGTKQVPADSTLHPTERKRILHLHAEQSRRMALKDGFDQLMEIVPDVHSGGIKPTNAVVLAKAADHIKAMLLQKEQKAQRIADMKETIRALNERISSLQSSLPSSSRRDQASSSLDQRSAIEQFFERYTKERTKEDWRFWLMARLFKPIVANYAAAVHDDPADKEEVAQSAAAWMQDEWRVSKLRPLSSEVLVYLATNTRVLADPASLQAHIEQQVNAK</sequence>
<feature type="region of interest" description="Disordered" evidence="7">
    <location>
        <begin position="506"/>
        <end position="525"/>
    </location>
</feature>
<dbReference type="PANTHER" id="PTHR15741:SF37">
    <property type="entry name" value="LD38259P"/>
    <property type="match status" value="1"/>
</dbReference>
<dbReference type="GO" id="GO:0046983">
    <property type="term" value="F:protein dimerization activity"/>
    <property type="evidence" value="ECO:0007669"/>
    <property type="project" value="InterPro"/>
</dbReference>
<keyword evidence="3" id="KW-0238">DNA-binding</keyword>
<feature type="compositionally biased region" description="Low complexity" evidence="7">
    <location>
        <begin position="350"/>
        <end position="359"/>
    </location>
</feature>
<feature type="domain" description="BHLH" evidence="8">
    <location>
        <begin position="855"/>
        <end position="908"/>
    </location>
</feature>
<dbReference type="CDD" id="cd21739">
    <property type="entry name" value="NES2-NLS_ChREBP-like"/>
    <property type="match status" value="1"/>
</dbReference>
<keyword evidence="5" id="KW-0539">Nucleus</keyword>
<evidence type="ECO:0000259" key="8">
    <source>
        <dbReference type="PROSITE" id="PS50888"/>
    </source>
</evidence>
<feature type="region of interest" description="Disordered" evidence="7">
    <location>
        <begin position="1"/>
        <end position="26"/>
    </location>
</feature>
<dbReference type="SMART" id="SM00353">
    <property type="entry name" value="HLH"/>
    <property type="match status" value="1"/>
</dbReference>
<dbReference type="GO" id="GO:0000978">
    <property type="term" value="F:RNA polymerase II cis-regulatory region sequence-specific DNA binding"/>
    <property type="evidence" value="ECO:0000318"/>
    <property type="project" value="GO_Central"/>
</dbReference>
<feature type="region of interest" description="Disordered" evidence="7">
    <location>
        <begin position="423"/>
        <end position="463"/>
    </location>
</feature>
<keyword evidence="4" id="KW-0804">Transcription</keyword>
<evidence type="ECO:0000256" key="5">
    <source>
        <dbReference type="ARBA" id="ARBA00023242"/>
    </source>
</evidence>
<accession>A0A8R1UHE2</accession>
<dbReference type="GO" id="GO:0000981">
    <property type="term" value="F:DNA-binding transcription factor activity, RNA polymerase II-specific"/>
    <property type="evidence" value="ECO:0000318"/>
    <property type="project" value="GO_Central"/>
</dbReference>
<feature type="compositionally biased region" description="Basic and acidic residues" evidence="7">
    <location>
        <begin position="776"/>
        <end position="799"/>
    </location>
</feature>
<organism evidence="9 10">
    <name type="scientific">Pristionchus pacificus</name>
    <name type="common">Parasitic nematode worm</name>
    <dbReference type="NCBI Taxonomy" id="54126"/>
    <lineage>
        <taxon>Eukaryota</taxon>
        <taxon>Metazoa</taxon>
        <taxon>Ecdysozoa</taxon>
        <taxon>Nematoda</taxon>
        <taxon>Chromadorea</taxon>
        <taxon>Rhabditida</taxon>
        <taxon>Rhabditina</taxon>
        <taxon>Diplogasteromorpha</taxon>
        <taxon>Diplogasteroidea</taxon>
        <taxon>Neodiplogasteridae</taxon>
        <taxon>Pristionchus</taxon>
    </lineage>
</organism>
<dbReference type="InterPro" id="IPR052207">
    <property type="entry name" value="Max-like/E-box_TFs"/>
</dbReference>
<feature type="compositionally biased region" description="Polar residues" evidence="7">
    <location>
        <begin position="423"/>
        <end position="436"/>
    </location>
</feature>
<feature type="compositionally biased region" description="Polar residues" evidence="7">
    <location>
        <begin position="452"/>
        <end position="463"/>
    </location>
</feature>
<dbReference type="GO" id="GO:0006357">
    <property type="term" value="P:regulation of transcription by RNA polymerase II"/>
    <property type="evidence" value="ECO:0000318"/>
    <property type="project" value="GO_Central"/>
</dbReference>
<dbReference type="FunFam" id="4.10.280.10:FF:000126">
    <property type="entry name" value="Protein WBSCR14 homolog"/>
    <property type="match status" value="1"/>
</dbReference>
<feature type="compositionally biased region" description="Polar residues" evidence="7">
    <location>
        <begin position="758"/>
        <end position="775"/>
    </location>
</feature>
<protein>
    <recommendedName>
        <fullName evidence="8">BHLH domain-containing protein</fullName>
    </recommendedName>
</protein>
<dbReference type="PROSITE" id="PS50888">
    <property type="entry name" value="BHLH"/>
    <property type="match status" value="1"/>
</dbReference>
<reference evidence="10" key="1">
    <citation type="journal article" date="2008" name="Nat. Genet.">
        <title>The Pristionchus pacificus genome provides a unique perspective on nematode lifestyle and parasitism.</title>
        <authorList>
            <person name="Dieterich C."/>
            <person name="Clifton S.W."/>
            <person name="Schuster L.N."/>
            <person name="Chinwalla A."/>
            <person name="Delehaunty K."/>
            <person name="Dinkelacker I."/>
            <person name="Fulton L."/>
            <person name="Fulton R."/>
            <person name="Godfrey J."/>
            <person name="Minx P."/>
            <person name="Mitreva M."/>
            <person name="Roeseler W."/>
            <person name="Tian H."/>
            <person name="Witte H."/>
            <person name="Yang S.P."/>
            <person name="Wilson R.K."/>
            <person name="Sommer R.J."/>
        </authorList>
    </citation>
    <scope>NUCLEOTIDE SEQUENCE [LARGE SCALE GENOMIC DNA]</scope>
    <source>
        <strain evidence="10">PS312</strain>
    </source>
</reference>
<dbReference type="PANTHER" id="PTHR15741">
    <property type="entry name" value="BASIC HELIX-LOOP-HELIX ZIP TRANSCRIPTION FACTOR"/>
    <property type="match status" value="1"/>
</dbReference>
<feature type="coiled-coil region" evidence="6">
    <location>
        <begin position="376"/>
        <end position="403"/>
    </location>
</feature>
<name>A0A8R1UHE2_PRIPA</name>
<dbReference type="InterPro" id="IPR036638">
    <property type="entry name" value="HLH_DNA-bd_sf"/>
</dbReference>
<evidence type="ECO:0000256" key="6">
    <source>
        <dbReference type="SAM" id="Coils"/>
    </source>
</evidence>
<feature type="region of interest" description="Disordered" evidence="7">
    <location>
        <begin position="748"/>
        <end position="847"/>
    </location>
</feature>
<feature type="region of interest" description="Disordered" evidence="7">
    <location>
        <begin position="305"/>
        <end position="365"/>
    </location>
</feature>